<feature type="region of interest" description="Disordered" evidence="5">
    <location>
        <begin position="920"/>
        <end position="1058"/>
    </location>
</feature>
<feature type="coiled-coil region" evidence="4">
    <location>
        <begin position="853"/>
        <end position="880"/>
    </location>
</feature>
<sequence>MEKKTESTQFSSLVDLDLQTRKKFRTMNERDANEFHFDHVFSETAEQDEVYQVVARPLITDLLNGINNAILAYGPTASGKTYTMMGPEEPTHKTKGIIPRIILDIFKEIEAAPKTKTFSIRCSFVEIYNERINDLLDPSKVNLPLHEREGETRIHDVTEYAITQLAGFLTLLDVGNANRAIAANEANDRSSRSHTILSINILQTDNAHNTTKKSCIHLVDLAGSEPLRFESNESTQKETIKINQSLTTLTRVIRTLTGKNRTHVPYRDSILTRLLKESFGGNSRTALILNLSSSSTCRQDTIKTLRFGQHAQRVRNKIKVNEGPTPTQLKLALARSQGVIEDLKMEIKKLKEDMNHFKHSGNPMSESVLTLESVSTNPPDYHPSRSTSPTSTSPLMSSTFSVTPLLSSYYNPGPIELPQLPPNFEEQEDKEKIQTLMAFFRKYQSSQRRMKELSQEKDILQNELHSSEANYAKIYELFKEVAAENDMLLASKERLSENLRQTKYQLDATKLREKDLTIDNKTKKETISRLLEKNSQQEIAIESLSKTMSVMRSEEKLREERRAKREAKEQLQRQQFQQYQQDFDRGTTTLNVTHVQCQTEERGLPSQNNLPPSFYTLTDDPLFTSTLPQSSRSPSAGDLFSFAVSLSQPSFIANELTEFEHVKADTQQFGMNQTATPFASASPTPLTPSSRSASISPSPAAASLASMLVSDAFKLTKGSQPRDPSQPSPAPRSPRFNTASLSTALDRWRLWFGRCQHILSIISDTETAGAESAFQWMGRMKSTLNAFFPNDIQPTTKDKDDSVLYHPVTWGSFEQGLSGLSALLESNRDSVVAERMKYLDENASLSMRCSELSMEIAEKLKEKDEEIATLKQNEAQLRLIYNTQLGAVPVEPETISGGGISLQRTGSMLTLGERKWTQNLLTPDSSAPTPTVPSTHSPTAAVSAFSKKETRKPKSKDKSDFIVQLGQYTKDDEDVSLSSDDSDELETPQTLTAARSMPATPPPRPTRSMQYSTRESTTPTPTQPSFSSRPINGNQVFRVQLKPSGHHQSSTVPPKTKK</sequence>
<dbReference type="PROSITE" id="PS50067">
    <property type="entry name" value="KINESIN_MOTOR_2"/>
    <property type="match status" value="1"/>
</dbReference>
<dbReference type="PANTHER" id="PTHR47968:SF75">
    <property type="entry name" value="CENTROMERE-ASSOCIATED PROTEIN E"/>
    <property type="match status" value="1"/>
</dbReference>
<accession>A0ABQ9YC18</accession>
<dbReference type="EMBL" id="JARBJD010000017">
    <property type="protein sequence ID" value="KAK2961269.1"/>
    <property type="molecule type" value="Genomic_DNA"/>
</dbReference>
<keyword evidence="2 3" id="KW-0505">Motor protein</keyword>
<reference evidence="7 8" key="1">
    <citation type="journal article" date="2022" name="bioRxiv">
        <title>Genomics of Preaxostyla Flagellates Illuminates Evolutionary Transitions and the Path Towards Mitochondrial Loss.</title>
        <authorList>
            <person name="Novak L.V.F."/>
            <person name="Treitli S.C."/>
            <person name="Pyrih J."/>
            <person name="Halakuc P."/>
            <person name="Pipaliya S.V."/>
            <person name="Vacek V."/>
            <person name="Brzon O."/>
            <person name="Soukal P."/>
            <person name="Eme L."/>
            <person name="Dacks J.B."/>
            <person name="Karnkowska A."/>
            <person name="Elias M."/>
            <person name="Hampl V."/>
        </authorList>
    </citation>
    <scope>NUCLEOTIDE SEQUENCE [LARGE SCALE GENOMIC DNA]</scope>
    <source>
        <strain evidence="7">NAU3</strain>
        <tissue evidence="7">Gut</tissue>
    </source>
</reference>
<evidence type="ECO:0000256" key="1">
    <source>
        <dbReference type="ARBA" id="ARBA00023054"/>
    </source>
</evidence>
<keyword evidence="8" id="KW-1185">Reference proteome</keyword>
<dbReference type="SUPFAM" id="SSF52540">
    <property type="entry name" value="P-loop containing nucleoside triphosphate hydrolases"/>
    <property type="match status" value="1"/>
</dbReference>
<feature type="binding site" evidence="3">
    <location>
        <begin position="74"/>
        <end position="81"/>
    </location>
    <ligand>
        <name>ATP</name>
        <dbReference type="ChEBI" id="CHEBI:30616"/>
    </ligand>
</feature>
<dbReference type="InterPro" id="IPR027640">
    <property type="entry name" value="Kinesin-like_fam"/>
</dbReference>
<dbReference type="InterPro" id="IPR001752">
    <property type="entry name" value="Kinesin_motor_dom"/>
</dbReference>
<feature type="region of interest" description="Disordered" evidence="5">
    <location>
        <begin position="716"/>
        <end position="737"/>
    </location>
</feature>
<feature type="compositionally biased region" description="Low complexity" evidence="5">
    <location>
        <begin position="1012"/>
        <end position="1030"/>
    </location>
</feature>
<evidence type="ECO:0000313" key="8">
    <source>
        <dbReference type="Proteomes" id="UP001281761"/>
    </source>
</evidence>
<feature type="compositionally biased region" description="Acidic residues" evidence="5">
    <location>
        <begin position="971"/>
        <end position="986"/>
    </location>
</feature>
<feature type="domain" description="Kinesin motor" evidence="6">
    <location>
        <begin position="1"/>
        <end position="314"/>
    </location>
</feature>
<dbReference type="PANTHER" id="PTHR47968">
    <property type="entry name" value="CENTROMERE PROTEIN E"/>
    <property type="match status" value="1"/>
</dbReference>
<feature type="compositionally biased region" description="Polar residues" evidence="5">
    <location>
        <begin position="1046"/>
        <end position="1058"/>
    </location>
</feature>
<dbReference type="Proteomes" id="UP001281761">
    <property type="component" value="Unassembled WGS sequence"/>
</dbReference>
<dbReference type="InterPro" id="IPR027417">
    <property type="entry name" value="P-loop_NTPase"/>
</dbReference>
<dbReference type="InterPro" id="IPR036961">
    <property type="entry name" value="Kinesin_motor_dom_sf"/>
</dbReference>
<name>A0ABQ9YC18_9EUKA</name>
<feature type="region of interest" description="Disordered" evidence="5">
    <location>
        <begin position="371"/>
        <end position="397"/>
    </location>
</feature>
<gene>
    <name evidence="7" type="ORF">BLNAU_3715</name>
</gene>
<evidence type="ECO:0000259" key="6">
    <source>
        <dbReference type="PROSITE" id="PS50067"/>
    </source>
</evidence>
<evidence type="ECO:0000256" key="4">
    <source>
        <dbReference type="SAM" id="Coils"/>
    </source>
</evidence>
<keyword evidence="1 4" id="KW-0175">Coiled coil</keyword>
<keyword evidence="3" id="KW-0547">Nucleotide-binding</keyword>
<comment type="caution">
    <text evidence="7">The sequence shown here is derived from an EMBL/GenBank/DDBJ whole genome shotgun (WGS) entry which is preliminary data.</text>
</comment>
<feature type="compositionally biased region" description="Low complexity" evidence="5">
    <location>
        <begin position="922"/>
        <end position="941"/>
    </location>
</feature>
<keyword evidence="3" id="KW-0067">ATP-binding</keyword>
<feature type="coiled-coil region" evidence="4">
    <location>
        <begin position="333"/>
        <end position="360"/>
    </location>
</feature>
<dbReference type="CDD" id="cd00106">
    <property type="entry name" value="KISc"/>
    <property type="match status" value="1"/>
</dbReference>
<dbReference type="SMART" id="SM00129">
    <property type="entry name" value="KISc"/>
    <property type="match status" value="1"/>
</dbReference>
<comment type="similarity">
    <text evidence="3">Belongs to the TRAFAC class myosin-kinesin ATPase superfamily. Kinesin family.</text>
</comment>
<organism evidence="7 8">
    <name type="scientific">Blattamonas nauphoetae</name>
    <dbReference type="NCBI Taxonomy" id="2049346"/>
    <lineage>
        <taxon>Eukaryota</taxon>
        <taxon>Metamonada</taxon>
        <taxon>Preaxostyla</taxon>
        <taxon>Oxymonadida</taxon>
        <taxon>Blattamonas</taxon>
    </lineage>
</organism>
<protein>
    <submittedName>
        <fullName evidence="7">Kinesin heavy chain</fullName>
    </submittedName>
</protein>
<feature type="compositionally biased region" description="Low complexity" evidence="5">
    <location>
        <begin position="384"/>
        <end position="397"/>
    </location>
</feature>
<evidence type="ECO:0000256" key="5">
    <source>
        <dbReference type="SAM" id="MobiDB-lite"/>
    </source>
</evidence>
<dbReference type="Pfam" id="PF00225">
    <property type="entry name" value="Kinesin"/>
    <property type="match status" value="1"/>
</dbReference>
<evidence type="ECO:0000313" key="7">
    <source>
        <dbReference type="EMBL" id="KAK2961269.1"/>
    </source>
</evidence>
<evidence type="ECO:0000256" key="3">
    <source>
        <dbReference type="PROSITE-ProRule" id="PRU00283"/>
    </source>
</evidence>
<dbReference type="Gene3D" id="3.40.850.10">
    <property type="entry name" value="Kinesin motor domain"/>
    <property type="match status" value="1"/>
</dbReference>
<feature type="region of interest" description="Disordered" evidence="5">
    <location>
        <begin position="675"/>
        <end position="697"/>
    </location>
</feature>
<evidence type="ECO:0000256" key="2">
    <source>
        <dbReference type="ARBA" id="ARBA00023175"/>
    </source>
</evidence>
<dbReference type="PRINTS" id="PR00380">
    <property type="entry name" value="KINESINHEAVY"/>
</dbReference>
<proteinExistence type="inferred from homology"/>
<feature type="coiled-coil region" evidence="4">
    <location>
        <begin position="443"/>
        <end position="577"/>
    </location>
</feature>